<comment type="caution">
    <text evidence="1">The sequence shown here is derived from an EMBL/GenBank/DDBJ whole genome shotgun (WGS) entry which is preliminary data.</text>
</comment>
<proteinExistence type="predicted"/>
<dbReference type="AlphaFoldDB" id="A0A5A7PJL3"/>
<keyword evidence="1" id="KW-0067">ATP-binding</keyword>
<name>A0A5A7PJL3_STRAF</name>
<dbReference type="Proteomes" id="UP000325081">
    <property type="component" value="Unassembled WGS sequence"/>
</dbReference>
<keyword evidence="1" id="KW-0378">Hydrolase</keyword>
<gene>
    <name evidence="1" type="ORF">STAS_09061</name>
</gene>
<protein>
    <submittedName>
        <fullName evidence="1">Holliday junction ATP-dependent DNA helicaseRuvB</fullName>
    </submittedName>
</protein>
<accession>A0A5A7PJL3</accession>
<evidence type="ECO:0000313" key="2">
    <source>
        <dbReference type="Proteomes" id="UP000325081"/>
    </source>
</evidence>
<keyword evidence="1" id="KW-0547">Nucleotide-binding</keyword>
<evidence type="ECO:0000313" key="1">
    <source>
        <dbReference type="EMBL" id="GER32959.1"/>
    </source>
</evidence>
<keyword evidence="1" id="KW-0347">Helicase</keyword>
<reference evidence="2" key="1">
    <citation type="journal article" date="2019" name="Curr. Biol.">
        <title>Genome Sequence of Striga asiatica Provides Insight into the Evolution of Plant Parasitism.</title>
        <authorList>
            <person name="Yoshida S."/>
            <person name="Kim S."/>
            <person name="Wafula E.K."/>
            <person name="Tanskanen J."/>
            <person name="Kim Y.M."/>
            <person name="Honaas L."/>
            <person name="Yang Z."/>
            <person name="Spallek T."/>
            <person name="Conn C.E."/>
            <person name="Ichihashi Y."/>
            <person name="Cheong K."/>
            <person name="Cui S."/>
            <person name="Der J.P."/>
            <person name="Gundlach H."/>
            <person name="Jiao Y."/>
            <person name="Hori C."/>
            <person name="Ishida J.K."/>
            <person name="Kasahara H."/>
            <person name="Kiba T."/>
            <person name="Kim M.S."/>
            <person name="Koo N."/>
            <person name="Laohavisit A."/>
            <person name="Lee Y.H."/>
            <person name="Lumba S."/>
            <person name="McCourt P."/>
            <person name="Mortimer J.C."/>
            <person name="Mutuku J.M."/>
            <person name="Nomura T."/>
            <person name="Sasaki-Sekimoto Y."/>
            <person name="Seto Y."/>
            <person name="Wang Y."/>
            <person name="Wakatake T."/>
            <person name="Sakakibara H."/>
            <person name="Demura T."/>
            <person name="Yamaguchi S."/>
            <person name="Yoneyama K."/>
            <person name="Manabe R.I."/>
            <person name="Nelson D.C."/>
            <person name="Schulman A.H."/>
            <person name="Timko M.P."/>
            <person name="dePamphilis C.W."/>
            <person name="Choi D."/>
            <person name="Shirasu K."/>
        </authorList>
    </citation>
    <scope>NUCLEOTIDE SEQUENCE [LARGE SCALE GENOMIC DNA]</scope>
    <source>
        <strain evidence="2">cv. UVA1</strain>
    </source>
</reference>
<dbReference type="GO" id="GO:0004386">
    <property type="term" value="F:helicase activity"/>
    <property type="evidence" value="ECO:0007669"/>
    <property type="project" value="UniProtKB-KW"/>
</dbReference>
<sequence length="183" mass="20698">MEHQTLCLSIPLNPTMSNAGIQEVPMKIAFSTSDLLKSELFPMEHEPRYKLKRSPQGHLTSLMSLCHLAHPPPLEKIVHCESWKGQLLQTHLRYNLYCCQWKQLREIQQIAAKILPLNCVAGVKYPLGNEVETLGTLMINDPQYWETAFLVKLSTLGTARELKSDFPESADTIPSLLNNLDSS</sequence>
<organism evidence="1 2">
    <name type="scientific">Striga asiatica</name>
    <name type="common">Asiatic witchweed</name>
    <name type="synonym">Buchnera asiatica</name>
    <dbReference type="NCBI Taxonomy" id="4170"/>
    <lineage>
        <taxon>Eukaryota</taxon>
        <taxon>Viridiplantae</taxon>
        <taxon>Streptophyta</taxon>
        <taxon>Embryophyta</taxon>
        <taxon>Tracheophyta</taxon>
        <taxon>Spermatophyta</taxon>
        <taxon>Magnoliopsida</taxon>
        <taxon>eudicotyledons</taxon>
        <taxon>Gunneridae</taxon>
        <taxon>Pentapetalae</taxon>
        <taxon>asterids</taxon>
        <taxon>lamiids</taxon>
        <taxon>Lamiales</taxon>
        <taxon>Orobanchaceae</taxon>
        <taxon>Buchnereae</taxon>
        <taxon>Striga</taxon>
    </lineage>
</organism>
<keyword evidence="2" id="KW-1185">Reference proteome</keyword>
<dbReference type="EMBL" id="BKCP01004650">
    <property type="protein sequence ID" value="GER32959.1"/>
    <property type="molecule type" value="Genomic_DNA"/>
</dbReference>